<dbReference type="Proteomes" id="UP000748756">
    <property type="component" value="Unassembled WGS sequence"/>
</dbReference>
<reference evidence="2" key="1">
    <citation type="journal article" date="2020" name="Fungal Divers.">
        <title>Resolving the Mortierellaceae phylogeny through synthesis of multi-gene phylogenetics and phylogenomics.</title>
        <authorList>
            <person name="Vandepol N."/>
            <person name="Liber J."/>
            <person name="Desiro A."/>
            <person name="Na H."/>
            <person name="Kennedy M."/>
            <person name="Barry K."/>
            <person name="Grigoriev I.V."/>
            <person name="Miller A.N."/>
            <person name="O'Donnell K."/>
            <person name="Stajich J.E."/>
            <person name="Bonito G."/>
        </authorList>
    </citation>
    <scope>NUCLEOTIDE SEQUENCE</scope>
    <source>
        <strain evidence="2">NRRL 6426</strain>
    </source>
</reference>
<name>A0A9P5UVH5_9FUNG</name>
<sequence length="118" mass="13277">MDAIRGGYVNQFAKSLPRCNAFWFMIVGFNLILLGRAVDWYLFPEEQEQSPCAALTEDKEKDKSQQRQKKMSLVRSERVVPRELGYWCLGLGVAGVAALPISGFYLMLFQGAAILLAK</sequence>
<evidence type="ECO:0000256" key="1">
    <source>
        <dbReference type="SAM" id="Phobius"/>
    </source>
</evidence>
<keyword evidence="1" id="KW-1133">Transmembrane helix</keyword>
<dbReference type="Pfam" id="PF20064">
    <property type="entry name" value="DUF6463"/>
    <property type="match status" value="2"/>
</dbReference>
<keyword evidence="1" id="KW-0812">Transmembrane</keyword>
<comment type="caution">
    <text evidence="2">The sequence shown here is derived from an EMBL/GenBank/DDBJ whole genome shotgun (WGS) entry which is preliminary data.</text>
</comment>
<organism evidence="2 3">
    <name type="scientific">Linnemannia schmuckeri</name>
    <dbReference type="NCBI Taxonomy" id="64567"/>
    <lineage>
        <taxon>Eukaryota</taxon>
        <taxon>Fungi</taxon>
        <taxon>Fungi incertae sedis</taxon>
        <taxon>Mucoromycota</taxon>
        <taxon>Mortierellomycotina</taxon>
        <taxon>Mortierellomycetes</taxon>
        <taxon>Mortierellales</taxon>
        <taxon>Mortierellaceae</taxon>
        <taxon>Linnemannia</taxon>
    </lineage>
</organism>
<evidence type="ECO:0000313" key="2">
    <source>
        <dbReference type="EMBL" id="KAF9120499.1"/>
    </source>
</evidence>
<accession>A0A9P5UVH5</accession>
<protein>
    <submittedName>
        <fullName evidence="2">Uncharacterized protein</fullName>
    </submittedName>
</protein>
<feature type="transmembrane region" description="Helical" evidence="1">
    <location>
        <begin position="84"/>
        <end position="108"/>
    </location>
</feature>
<keyword evidence="1" id="KW-0472">Membrane</keyword>
<proteinExistence type="predicted"/>
<dbReference type="OrthoDB" id="2368448at2759"/>
<gene>
    <name evidence="2" type="ORF">BG015_006064</name>
</gene>
<keyword evidence="3" id="KW-1185">Reference proteome</keyword>
<dbReference type="EMBL" id="JAAAUQ010002831">
    <property type="protein sequence ID" value="KAF9120499.1"/>
    <property type="molecule type" value="Genomic_DNA"/>
</dbReference>
<dbReference type="AlphaFoldDB" id="A0A9P5UVH5"/>
<evidence type="ECO:0000313" key="3">
    <source>
        <dbReference type="Proteomes" id="UP000748756"/>
    </source>
</evidence>
<feature type="transmembrane region" description="Helical" evidence="1">
    <location>
        <begin position="21"/>
        <end position="43"/>
    </location>
</feature>
<dbReference type="InterPro" id="IPR045590">
    <property type="entry name" value="DUF6463"/>
</dbReference>